<dbReference type="InterPro" id="IPR003607">
    <property type="entry name" value="HD/PDEase_dom"/>
</dbReference>
<dbReference type="InterPro" id="IPR006674">
    <property type="entry name" value="HD_domain"/>
</dbReference>
<reference evidence="2 3" key="1">
    <citation type="submission" date="2019-03" db="EMBL/GenBank/DDBJ databases">
        <title>Genomic Encyclopedia of Type Strains, Phase IV (KMG-IV): sequencing the most valuable type-strain genomes for metagenomic binning, comparative biology and taxonomic classification.</title>
        <authorList>
            <person name="Goeker M."/>
        </authorList>
    </citation>
    <scope>NUCLEOTIDE SEQUENCE [LARGE SCALE GENOMIC DNA]</scope>
    <source>
        <strain evidence="2 3">DSM 25894</strain>
    </source>
</reference>
<feature type="domain" description="HD/PDEase" evidence="1">
    <location>
        <begin position="22"/>
        <end position="135"/>
    </location>
</feature>
<dbReference type="OrthoDB" id="9797344at2"/>
<sequence>MNFEEMLVQTEKWMEDVFSHEPTGHDIWHMRRVKKLAEHLARLEGGNLFICQMTALLHDYPDEKWNDDPDQAYQDIIRFLRNLQLSTNRIDQILLSMKNISYRGNHRVPETLEGRIVQDADRLDAMGAIGIARTFAYGGKKGQLIHHPAVPLHQLSNVEYGSNDTTIQHFYDKLLKLPKLLNTESARAIAIKRHEFMKSFLAQFYREWDGEDYQPL</sequence>
<evidence type="ECO:0000313" key="3">
    <source>
        <dbReference type="Proteomes" id="UP000294650"/>
    </source>
</evidence>
<dbReference type="RefSeq" id="WP_132370949.1">
    <property type="nucleotide sequence ID" value="NZ_SMAN01000003.1"/>
</dbReference>
<dbReference type="Gene3D" id="1.10.472.50">
    <property type="entry name" value="HD-domain/PDEase-like"/>
    <property type="match status" value="1"/>
</dbReference>
<proteinExistence type="predicted"/>
<organism evidence="2 3">
    <name type="scientific">Melghiribacillus thermohalophilus</name>
    <dbReference type="NCBI Taxonomy" id="1324956"/>
    <lineage>
        <taxon>Bacteria</taxon>
        <taxon>Bacillati</taxon>
        <taxon>Bacillota</taxon>
        <taxon>Bacilli</taxon>
        <taxon>Bacillales</taxon>
        <taxon>Bacillaceae</taxon>
        <taxon>Melghiribacillus</taxon>
    </lineage>
</organism>
<accession>A0A4V2V2K8</accession>
<evidence type="ECO:0000259" key="1">
    <source>
        <dbReference type="SMART" id="SM00471"/>
    </source>
</evidence>
<dbReference type="Pfam" id="PF01966">
    <property type="entry name" value="HD"/>
    <property type="match status" value="1"/>
</dbReference>
<dbReference type="SMART" id="SM00471">
    <property type="entry name" value="HDc"/>
    <property type="match status" value="1"/>
</dbReference>
<protein>
    <recommendedName>
        <fullName evidence="1">HD/PDEase domain-containing protein</fullName>
    </recommendedName>
</protein>
<dbReference type="PANTHER" id="PTHR33594:SF1">
    <property type="entry name" value="HD_PDEASE DOMAIN-CONTAINING PROTEIN"/>
    <property type="match status" value="1"/>
</dbReference>
<dbReference type="SUPFAM" id="SSF109604">
    <property type="entry name" value="HD-domain/PDEase-like"/>
    <property type="match status" value="1"/>
</dbReference>
<dbReference type="Proteomes" id="UP000294650">
    <property type="component" value="Unassembled WGS sequence"/>
</dbReference>
<keyword evidence="3" id="KW-1185">Reference proteome</keyword>
<name>A0A4V2V2K8_9BACI</name>
<gene>
    <name evidence="2" type="ORF">EDD68_10368</name>
</gene>
<dbReference type="Gene3D" id="1.20.58.1910">
    <property type="match status" value="1"/>
</dbReference>
<dbReference type="EMBL" id="SMAN01000003">
    <property type="protein sequence ID" value="TCT25515.1"/>
    <property type="molecule type" value="Genomic_DNA"/>
</dbReference>
<comment type="caution">
    <text evidence="2">The sequence shown here is derived from an EMBL/GenBank/DDBJ whole genome shotgun (WGS) entry which is preliminary data.</text>
</comment>
<dbReference type="AlphaFoldDB" id="A0A4V2V2K8"/>
<evidence type="ECO:0000313" key="2">
    <source>
        <dbReference type="EMBL" id="TCT25515.1"/>
    </source>
</evidence>
<dbReference type="PANTHER" id="PTHR33594">
    <property type="entry name" value="SUPERFAMILY HYDROLASE, PUTATIVE (AFU_ORTHOLOGUE AFUA_1G03035)-RELATED"/>
    <property type="match status" value="1"/>
</dbReference>
<dbReference type="CDD" id="cd00077">
    <property type="entry name" value="HDc"/>
    <property type="match status" value="1"/>
</dbReference>